<sequence length="222" mass="24942">MAMLFLLAMLTVCAAIPRDLNTKMFTFPQETSTAHVQLTTSHKQLKAVTVCLRSFTDLSRSHSLFSLATPSFANDFLIWKETEEGQLSIYVRNQRVTFIGQNYKVNTWHSICATWDSASGVAQLWLDGMFSSRKFVSSGSNITGPITIILGQEQDSPGGGFSAPQSFLGMMADIHMWDYVISPAEIQNYGYRYVHFQTGNVLSWNMLDFQVTGRVLVEDQQD</sequence>
<feature type="chain" id="PRO_5018578894" description="Pentraxin family member" evidence="10">
    <location>
        <begin position="16"/>
        <end position="222"/>
    </location>
</feature>
<comment type="cofactor">
    <cofactor evidence="9">
        <name>Ca(2+)</name>
        <dbReference type="ChEBI" id="CHEBI:29108"/>
    </cofactor>
    <text evidence="9">Binds 2 calcium ions per subunit.</text>
</comment>
<evidence type="ECO:0000256" key="8">
    <source>
        <dbReference type="PROSITE-ProRule" id="PRU01172"/>
    </source>
</evidence>
<dbReference type="PRINTS" id="PR00895">
    <property type="entry name" value="PENTAXIN"/>
</dbReference>
<evidence type="ECO:0000256" key="10">
    <source>
        <dbReference type="SAM" id="SignalP"/>
    </source>
</evidence>
<dbReference type="Pfam" id="PF00354">
    <property type="entry name" value="Pentaxin"/>
    <property type="match status" value="1"/>
</dbReference>
<evidence type="ECO:0000259" key="11">
    <source>
        <dbReference type="PROSITE" id="PS51828"/>
    </source>
</evidence>
<dbReference type="GO" id="GO:0005576">
    <property type="term" value="C:extracellular region"/>
    <property type="evidence" value="ECO:0007669"/>
    <property type="project" value="UniProtKB-SubCell"/>
</dbReference>
<name>A0A3Q3W5C6_MOLML</name>
<evidence type="ECO:0000256" key="5">
    <source>
        <dbReference type="ARBA" id="ARBA00022837"/>
    </source>
</evidence>
<keyword evidence="4 10" id="KW-0732">Signal</keyword>
<protein>
    <recommendedName>
        <fullName evidence="9">Pentraxin family member</fullName>
    </recommendedName>
</protein>
<evidence type="ECO:0000313" key="13">
    <source>
        <dbReference type="Proteomes" id="UP000261620"/>
    </source>
</evidence>
<organism evidence="12 13">
    <name type="scientific">Mola mola</name>
    <name type="common">Ocean sunfish</name>
    <name type="synonym">Tetraodon mola</name>
    <dbReference type="NCBI Taxonomy" id="94237"/>
    <lineage>
        <taxon>Eukaryota</taxon>
        <taxon>Metazoa</taxon>
        <taxon>Chordata</taxon>
        <taxon>Craniata</taxon>
        <taxon>Vertebrata</taxon>
        <taxon>Euteleostomi</taxon>
        <taxon>Actinopterygii</taxon>
        <taxon>Neopterygii</taxon>
        <taxon>Teleostei</taxon>
        <taxon>Neoteleostei</taxon>
        <taxon>Acanthomorphata</taxon>
        <taxon>Eupercaria</taxon>
        <taxon>Tetraodontiformes</taxon>
        <taxon>Molidae</taxon>
        <taxon>Mola</taxon>
    </lineage>
</organism>
<dbReference type="InterPro" id="IPR013320">
    <property type="entry name" value="ConA-like_dom_sf"/>
</dbReference>
<evidence type="ECO:0000256" key="1">
    <source>
        <dbReference type="ARBA" id="ARBA00004613"/>
    </source>
</evidence>
<feature type="domain" description="Pentraxin (PTX)" evidence="11">
    <location>
        <begin position="21"/>
        <end position="222"/>
    </location>
</feature>
<dbReference type="OMA" id="NPNILDW"/>
<evidence type="ECO:0000256" key="4">
    <source>
        <dbReference type="ARBA" id="ARBA00022729"/>
    </source>
</evidence>
<keyword evidence="5 9" id="KW-0106">Calcium</keyword>
<keyword evidence="2" id="KW-0964">Secreted</keyword>
<evidence type="ECO:0000256" key="6">
    <source>
        <dbReference type="ARBA" id="ARBA00023157"/>
    </source>
</evidence>
<dbReference type="SMART" id="SM00159">
    <property type="entry name" value="PTX"/>
    <property type="match status" value="1"/>
</dbReference>
<dbReference type="SUPFAM" id="SSF49899">
    <property type="entry name" value="Concanavalin A-like lectins/glucanases"/>
    <property type="match status" value="1"/>
</dbReference>
<dbReference type="Proteomes" id="UP000261620">
    <property type="component" value="Unplaced"/>
</dbReference>
<dbReference type="PANTHER" id="PTHR45869">
    <property type="entry name" value="C-REACTIVE PROTEIN-RELATED"/>
    <property type="match status" value="1"/>
</dbReference>
<keyword evidence="3 9" id="KW-0479">Metal-binding</keyword>
<keyword evidence="6" id="KW-1015">Disulfide bond</keyword>
<evidence type="ECO:0000256" key="2">
    <source>
        <dbReference type="ARBA" id="ARBA00022525"/>
    </source>
</evidence>
<dbReference type="FunFam" id="2.60.120.200:FF:000070">
    <property type="entry name" value="Serum amyloid P-component"/>
    <property type="match status" value="1"/>
</dbReference>
<dbReference type="AlphaFoldDB" id="A0A3Q3W5C6"/>
<dbReference type="Gene3D" id="2.60.120.200">
    <property type="match status" value="1"/>
</dbReference>
<evidence type="ECO:0000256" key="7">
    <source>
        <dbReference type="ARBA" id="ARBA00038102"/>
    </source>
</evidence>
<dbReference type="InterPro" id="IPR051005">
    <property type="entry name" value="Pentraxin_domain"/>
</dbReference>
<dbReference type="PROSITE" id="PS51828">
    <property type="entry name" value="PTX_2"/>
    <property type="match status" value="1"/>
</dbReference>
<reference evidence="12" key="1">
    <citation type="submission" date="2025-08" db="UniProtKB">
        <authorList>
            <consortium name="Ensembl"/>
        </authorList>
    </citation>
    <scope>IDENTIFICATION</scope>
</reference>
<evidence type="ECO:0000256" key="9">
    <source>
        <dbReference type="RuleBase" id="RU362112"/>
    </source>
</evidence>
<comment type="subcellular location">
    <subcellularLocation>
        <location evidence="1 9">Secreted</location>
    </subcellularLocation>
</comment>
<comment type="subunit">
    <text evidence="9">Homopentamer. Pentaxin (or pentraxin) have a discoid arrangement of 5 non-covalently bound subunits.</text>
</comment>
<evidence type="ECO:0000256" key="3">
    <source>
        <dbReference type="ARBA" id="ARBA00022723"/>
    </source>
</evidence>
<proteinExistence type="inferred from homology"/>
<dbReference type="PANTHER" id="PTHR45869:SF7">
    <property type="entry name" value="C-REACTIVE PROTEIN"/>
    <property type="match status" value="1"/>
</dbReference>
<comment type="similarity">
    <text evidence="7 9">Belongs to the pentraxin family.</text>
</comment>
<dbReference type="Ensembl" id="ENSMMOT00000003777.1">
    <property type="protein sequence ID" value="ENSMMOP00000003709.1"/>
    <property type="gene ID" value="ENSMMOG00000002969.1"/>
</dbReference>
<reference evidence="12" key="2">
    <citation type="submission" date="2025-09" db="UniProtKB">
        <authorList>
            <consortium name="Ensembl"/>
        </authorList>
    </citation>
    <scope>IDENTIFICATION</scope>
</reference>
<evidence type="ECO:0000313" key="12">
    <source>
        <dbReference type="Ensembl" id="ENSMMOP00000003709.1"/>
    </source>
</evidence>
<dbReference type="GO" id="GO:0046872">
    <property type="term" value="F:metal ion binding"/>
    <property type="evidence" value="ECO:0007669"/>
    <property type="project" value="UniProtKB-KW"/>
</dbReference>
<comment type="caution">
    <text evidence="8">Lacks conserved residue(s) required for the propagation of feature annotation.</text>
</comment>
<accession>A0A3Q3W5C6</accession>
<feature type="signal peptide" evidence="10">
    <location>
        <begin position="1"/>
        <end position="15"/>
    </location>
</feature>
<dbReference type="InterPro" id="IPR001759">
    <property type="entry name" value="PTX_dom"/>
</dbReference>
<keyword evidence="13" id="KW-1185">Reference proteome</keyword>